<evidence type="ECO:0000313" key="19">
    <source>
        <dbReference type="Ensembl" id="ENSGACP00000056748.1"/>
    </source>
</evidence>
<evidence type="ECO:0000256" key="14">
    <source>
        <dbReference type="ARBA" id="ARBA00023180"/>
    </source>
</evidence>
<evidence type="ECO:0000256" key="17">
    <source>
        <dbReference type="SAM" id="SignalP"/>
    </source>
</evidence>
<dbReference type="RefSeq" id="XP_040020436.1">
    <property type="nucleotide sequence ID" value="XM_040164502.1"/>
</dbReference>
<dbReference type="GO" id="GO:0031012">
    <property type="term" value="C:extracellular matrix"/>
    <property type="evidence" value="ECO:0007669"/>
    <property type="project" value="TreeGrafter"/>
</dbReference>
<evidence type="ECO:0000313" key="20">
    <source>
        <dbReference type="Proteomes" id="UP000007635"/>
    </source>
</evidence>
<proteinExistence type="inferred from homology"/>
<evidence type="ECO:0000256" key="10">
    <source>
        <dbReference type="ARBA" id="ARBA00022729"/>
    </source>
</evidence>
<keyword evidence="11" id="KW-1133">Transmembrane helix</keyword>
<dbReference type="Gene3D" id="2.60.40.4100">
    <property type="entry name" value="Zona pellucida, ZP-C domain"/>
    <property type="match status" value="1"/>
</dbReference>
<evidence type="ECO:0000256" key="1">
    <source>
        <dbReference type="ARBA" id="ARBA00004251"/>
    </source>
</evidence>
<dbReference type="Ensembl" id="ENSGACT00000054050.1">
    <property type="protein sequence ID" value="ENSGACP00000056748.1"/>
    <property type="gene ID" value="ENSGACG00000033768.1"/>
</dbReference>
<comment type="similarity">
    <text evidence="3">Belongs to the ZP domain family. ZPC subfamily.</text>
</comment>
<feature type="region of interest" description="Disordered" evidence="16">
    <location>
        <begin position="85"/>
        <end position="109"/>
    </location>
</feature>
<evidence type="ECO:0000256" key="4">
    <source>
        <dbReference type="ARBA" id="ARBA00017980"/>
    </source>
</evidence>
<dbReference type="KEGG" id="gat:120810174"/>
<keyword evidence="13" id="KW-1015">Disulfide bond</keyword>
<feature type="chain" id="PRO_5042889703" description="Zona pellucida sperm-binding protein 3" evidence="17">
    <location>
        <begin position="19"/>
        <end position="510"/>
    </location>
</feature>
<dbReference type="Pfam" id="PF00100">
    <property type="entry name" value="Zona_pellucida"/>
    <property type="match status" value="1"/>
</dbReference>
<keyword evidence="14" id="KW-0325">Glycoprotein</keyword>
<evidence type="ECO:0000256" key="12">
    <source>
        <dbReference type="ARBA" id="ARBA00023136"/>
    </source>
</evidence>
<name>A0AAQ4R1T4_GASAC</name>
<evidence type="ECO:0000256" key="2">
    <source>
        <dbReference type="ARBA" id="ARBA00004498"/>
    </source>
</evidence>
<dbReference type="GO" id="GO:0032190">
    <property type="term" value="F:acrosin binding"/>
    <property type="evidence" value="ECO:0007669"/>
    <property type="project" value="TreeGrafter"/>
</dbReference>
<feature type="domain" description="ZP" evidence="18">
    <location>
        <begin position="111"/>
        <end position="357"/>
    </location>
</feature>
<evidence type="ECO:0000256" key="11">
    <source>
        <dbReference type="ARBA" id="ARBA00022989"/>
    </source>
</evidence>
<dbReference type="Gene3D" id="2.60.40.3210">
    <property type="entry name" value="Zona pellucida, ZP-N domain"/>
    <property type="match status" value="1"/>
</dbReference>
<evidence type="ECO:0000256" key="13">
    <source>
        <dbReference type="ARBA" id="ARBA00023157"/>
    </source>
</evidence>
<evidence type="ECO:0000256" key="3">
    <source>
        <dbReference type="ARBA" id="ARBA00006735"/>
    </source>
</evidence>
<dbReference type="FunFam" id="2.60.40.4100:FF:000002">
    <property type="entry name" value="Zona pellucida sperm-binding protein 3"/>
    <property type="match status" value="1"/>
</dbReference>
<evidence type="ECO:0000259" key="18">
    <source>
        <dbReference type="PROSITE" id="PS51034"/>
    </source>
</evidence>
<dbReference type="InterPro" id="IPR001507">
    <property type="entry name" value="ZP_dom"/>
</dbReference>
<dbReference type="GeneID" id="120810174"/>
<evidence type="ECO:0000256" key="9">
    <source>
        <dbReference type="ARBA" id="ARBA00022692"/>
    </source>
</evidence>
<dbReference type="InterPro" id="IPR055356">
    <property type="entry name" value="ZP-N"/>
</dbReference>
<feature type="signal peptide" evidence="17">
    <location>
        <begin position="1"/>
        <end position="18"/>
    </location>
</feature>
<evidence type="ECO:0000256" key="6">
    <source>
        <dbReference type="ARBA" id="ARBA00022525"/>
    </source>
</evidence>
<reference evidence="19 20" key="1">
    <citation type="journal article" date="2021" name="G3 (Bethesda)">
        <title>Improved contiguity of the threespine stickleback genome using long-read sequencing.</title>
        <authorList>
            <person name="Nath S."/>
            <person name="Shaw D.E."/>
            <person name="White M.A."/>
        </authorList>
    </citation>
    <scope>NUCLEOTIDE SEQUENCE [LARGE SCALE GENOMIC DNA]</scope>
    <source>
        <strain evidence="19 20">Lake Benthic</strain>
    </source>
</reference>
<protein>
    <recommendedName>
        <fullName evidence="4">Zona pellucida sperm-binding protein 3</fullName>
    </recommendedName>
    <alternativeName>
        <fullName evidence="15">Zona pellucida glycoprotein 3</fullName>
    </alternativeName>
</protein>
<dbReference type="CTD" id="555835"/>
<keyword evidence="9" id="KW-0812">Transmembrane</keyword>
<reference evidence="19" key="2">
    <citation type="submission" date="2025-08" db="UniProtKB">
        <authorList>
            <consortium name="Ensembl"/>
        </authorList>
    </citation>
    <scope>IDENTIFICATION</scope>
</reference>
<dbReference type="GO" id="GO:0035803">
    <property type="term" value="P:egg coat formation"/>
    <property type="evidence" value="ECO:0007669"/>
    <property type="project" value="TreeGrafter"/>
</dbReference>
<reference evidence="19" key="3">
    <citation type="submission" date="2025-09" db="UniProtKB">
        <authorList>
            <consortium name="Ensembl"/>
        </authorList>
    </citation>
    <scope>IDENTIFICATION</scope>
</reference>
<dbReference type="InterPro" id="IPR042235">
    <property type="entry name" value="ZP-C_dom"/>
</dbReference>
<evidence type="ECO:0000256" key="7">
    <source>
        <dbReference type="ARBA" id="ARBA00022530"/>
    </source>
</evidence>
<evidence type="ECO:0000256" key="15">
    <source>
        <dbReference type="ARBA" id="ARBA00030824"/>
    </source>
</evidence>
<keyword evidence="20" id="KW-1185">Reference proteome</keyword>
<keyword evidence="10 17" id="KW-0732">Signal</keyword>
<keyword evidence="6" id="KW-0964">Secreted</keyword>
<dbReference type="GO" id="GO:0007339">
    <property type="term" value="P:binding of sperm to zona pellucida"/>
    <property type="evidence" value="ECO:0007669"/>
    <property type="project" value="TreeGrafter"/>
</dbReference>
<evidence type="ECO:0000256" key="5">
    <source>
        <dbReference type="ARBA" id="ARBA00022475"/>
    </source>
</evidence>
<keyword evidence="7" id="KW-0272">Extracellular matrix</keyword>
<dbReference type="GO" id="GO:2000344">
    <property type="term" value="P:positive regulation of acrosome reaction"/>
    <property type="evidence" value="ECO:0007669"/>
    <property type="project" value="TreeGrafter"/>
</dbReference>
<dbReference type="Pfam" id="PF23344">
    <property type="entry name" value="ZP-N"/>
    <property type="match status" value="1"/>
</dbReference>
<dbReference type="SMART" id="SM00241">
    <property type="entry name" value="ZP"/>
    <property type="match status" value="1"/>
</dbReference>
<accession>A0AAQ4R1T4</accession>
<dbReference type="AlphaFoldDB" id="A0AAQ4R1T4"/>
<organism evidence="19 20">
    <name type="scientific">Gasterosteus aculeatus aculeatus</name>
    <name type="common">three-spined stickleback</name>
    <dbReference type="NCBI Taxonomy" id="481459"/>
    <lineage>
        <taxon>Eukaryota</taxon>
        <taxon>Metazoa</taxon>
        <taxon>Chordata</taxon>
        <taxon>Craniata</taxon>
        <taxon>Vertebrata</taxon>
        <taxon>Euteleostomi</taxon>
        <taxon>Actinopterygii</taxon>
        <taxon>Neopterygii</taxon>
        <taxon>Teleostei</taxon>
        <taxon>Neoteleostei</taxon>
        <taxon>Acanthomorphata</taxon>
        <taxon>Eupercaria</taxon>
        <taxon>Perciformes</taxon>
        <taxon>Cottioidei</taxon>
        <taxon>Gasterosteales</taxon>
        <taxon>Gasterosteidae</taxon>
        <taxon>Gasterosteus</taxon>
    </lineage>
</organism>
<dbReference type="Proteomes" id="UP000007635">
    <property type="component" value="Chromosome XX"/>
</dbReference>
<dbReference type="InterPro" id="IPR055355">
    <property type="entry name" value="ZP-C"/>
</dbReference>
<feature type="compositionally biased region" description="Polar residues" evidence="16">
    <location>
        <begin position="95"/>
        <end position="109"/>
    </location>
</feature>
<keyword evidence="5" id="KW-1003">Cell membrane</keyword>
<comment type="subcellular location">
    <subcellularLocation>
        <location evidence="1">Cell membrane</location>
        <topology evidence="1">Single-pass type I membrane protein</topology>
    </subcellularLocation>
    <subcellularLocation>
        <location evidence="2">Secreted</location>
        <location evidence="2">Extracellular space</location>
        <location evidence="2">Extracellular matrix</location>
    </subcellularLocation>
</comment>
<sequence length="510" mass="57501">MIYPLLLFTLPLLSSANGETTTTATTAFKQTPQVMRKVSRSDTPTLPPPYVHLPVFLDSRSPPGTVEKERHRPFRATGRKLRTTEPVLGPLSPARANTSQPAASGVSVKTSCERNKMLVQVRRSILGTGERGSRLKLGTCRPSGSERDYLYFEYDHDMCGTKRTIINNQVAYTNTLRYDPLRLQGPIRRAVPFNLPVSCYFNRYQYSEYTPKMQLSKIFTPMKNRAKFILTPRNALWERLSPSHRYVLGQSMYFEAEALSVSPDKRLYVHFCYATPEKSHTSTPQFPVVQNYGCMVESKENRSRFIPYRRNAVRFSVDAFFFPGMTGKQLHMHCSMSVHSSVPTPTSKSCNYNPKTRKWVELYESDQVCTCCDSNCTSAASSVTKIISSRPWTVEPKVTSTAARGRKKVSTTAAAAAAAATTQKEMTEGTMTSQPEDIAAAQIVQVEDTEAEWLLGGEGVAWVEWEGDEEQVTGFAVVEEVEKMEEEEEEEEEEVLEPHTIFEEIFGFDK</sequence>
<evidence type="ECO:0000256" key="8">
    <source>
        <dbReference type="ARBA" id="ARBA00022685"/>
    </source>
</evidence>
<evidence type="ECO:0000256" key="16">
    <source>
        <dbReference type="SAM" id="MobiDB-lite"/>
    </source>
</evidence>
<dbReference type="GeneTree" id="ENSGT01030000234567"/>
<dbReference type="FunFam" id="2.60.40.3210:FF:000001">
    <property type="entry name" value="Zona pellucida sperm-binding protein 3"/>
    <property type="match status" value="1"/>
</dbReference>
<dbReference type="PROSITE" id="PS51034">
    <property type="entry name" value="ZP_2"/>
    <property type="match status" value="1"/>
</dbReference>
<dbReference type="GO" id="GO:0005886">
    <property type="term" value="C:plasma membrane"/>
    <property type="evidence" value="ECO:0007669"/>
    <property type="project" value="UniProtKB-SubCell"/>
</dbReference>
<dbReference type="PANTHER" id="PTHR11576:SF26">
    <property type="entry name" value="ZONA PELLUCIDA GLYCOPROTEIN 3D TANDEM DUPLICATE 2"/>
    <property type="match status" value="1"/>
</dbReference>
<keyword evidence="8" id="KW-0165">Cleavage on pair of basic residues</keyword>
<dbReference type="PANTHER" id="PTHR11576">
    <property type="entry name" value="ZONA PELLUCIDA SPERM-BINDING PROTEIN 3"/>
    <property type="match status" value="1"/>
</dbReference>
<keyword evidence="12" id="KW-0472">Membrane</keyword>